<evidence type="ECO:0000256" key="3">
    <source>
        <dbReference type="ARBA" id="ARBA00022525"/>
    </source>
</evidence>
<dbReference type="InterPro" id="IPR054497">
    <property type="entry name" value="LPMO_AA14"/>
</dbReference>
<name>A0AAW0YZH8_9TREE</name>
<keyword evidence="9" id="KW-1015">Disulfide bond</keyword>
<evidence type="ECO:0000256" key="10">
    <source>
        <dbReference type="ARBA" id="ARBA00023180"/>
    </source>
</evidence>
<evidence type="ECO:0000313" key="14">
    <source>
        <dbReference type="EMBL" id="KAK8858674.1"/>
    </source>
</evidence>
<keyword evidence="8" id="KW-0503">Monooxygenase</keyword>
<keyword evidence="15" id="KW-1185">Reference proteome</keyword>
<evidence type="ECO:0000256" key="4">
    <source>
        <dbReference type="ARBA" id="ARBA00022723"/>
    </source>
</evidence>
<keyword evidence="10" id="KW-0325">Glycoprotein</keyword>
<feature type="chain" id="PRO_5043822197" evidence="13">
    <location>
        <begin position="19"/>
        <end position="379"/>
    </location>
</feature>
<evidence type="ECO:0000313" key="15">
    <source>
        <dbReference type="Proteomes" id="UP001388673"/>
    </source>
</evidence>
<dbReference type="GO" id="GO:0046872">
    <property type="term" value="F:metal ion binding"/>
    <property type="evidence" value="ECO:0007669"/>
    <property type="project" value="UniProtKB-KW"/>
</dbReference>
<protein>
    <submittedName>
        <fullName evidence="14">Uncharacterized protein</fullName>
    </submittedName>
</protein>
<keyword evidence="6" id="KW-0560">Oxidoreductase</keyword>
<feature type="compositionally biased region" description="Low complexity" evidence="12">
    <location>
        <begin position="294"/>
        <end position="332"/>
    </location>
</feature>
<dbReference type="Pfam" id="PF22810">
    <property type="entry name" value="LPMO_AA14"/>
    <property type="match status" value="1"/>
</dbReference>
<evidence type="ECO:0000256" key="13">
    <source>
        <dbReference type="SAM" id="SignalP"/>
    </source>
</evidence>
<comment type="caution">
    <text evidence="14">The sequence shown here is derived from an EMBL/GenBank/DDBJ whole genome shotgun (WGS) entry which is preliminary data.</text>
</comment>
<evidence type="ECO:0000256" key="6">
    <source>
        <dbReference type="ARBA" id="ARBA00023002"/>
    </source>
</evidence>
<dbReference type="GO" id="GO:0004497">
    <property type="term" value="F:monooxygenase activity"/>
    <property type="evidence" value="ECO:0007669"/>
    <property type="project" value="UniProtKB-KW"/>
</dbReference>
<dbReference type="GeneID" id="92180161"/>
<dbReference type="Proteomes" id="UP001388673">
    <property type="component" value="Unassembled WGS sequence"/>
</dbReference>
<comment type="similarity">
    <text evidence="11">Belongs to the polysaccharide monooxygenase AA14 family.</text>
</comment>
<dbReference type="RefSeq" id="XP_066803515.1">
    <property type="nucleotide sequence ID" value="XM_066946014.1"/>
</dbReference>
<evidence type="ECO:0000256" key="1">
    <source>
        <dbReference type="ARBA" id="ARBA00001973"/>
    </source>
</evidence>
<evidence type="ECO:0000256" key="11">
    <source>
        <dbReference type="ARBA" id="ARBA00046340"/>
    </source>
</evidence>
<accession>A0AAW0YZH8</accession>
<dbReference type="KEGG" id="kne:92180161"/>
<comment type="cofactor">
    <cofactor evidence="1">
        <name>Cu(2+)</name>
        <dbReference type="ChEBI" id="CHEBI:29036"/>
    </cofactor>
</comment>
<dbReference type="EMBL" id="JBCAWK010000005">
    <property type="protein sequence ID" value="KAK8858674.1"/>
    <property type="molecule type" value="Genomic_DNA"/>
</dbReference>
<gene>
    <name evidence="14" type="ORF">IAR55_002903</name>
</gene>
<feature type="region of interest" description="Disordered" evidence="12">
    <location>
        <begin position="293"/>
        <end position="332"/>
    </location>
</feature>
<dbReference type="AlphaFoldDB" id="A0AAW0YZH8"/>
<reference evidence="14 15" key="1">
    <citation type="journal article" date="2024" name="bioRxiv">
        <title>Comparative genomics of Cryptococcus and Kwoniella reveals pathogenesis evolution and contrasting karyotype dynamics via intercentromeric recombination or chromosome fusion.</title>
        <authorList>
            <person name="Coelho M.A."/>
            <person name="David-Palma M."/>
            <person name="Shea T."/>
            <person name="Bowers K."/>
            <person name="McGinley-Smith S."/>
            <person name="Mohammad A.W."/>
            <person name="Gnirke A."/>
            <person name="Yurkov A.M."/>
            <person name="Nowrousian M."/>
            <person name="Sun S."/>
            <person name="Cuomo C.A."/>
            <person name="Heitman J."/>
        </authorList>
    </citation>
    <scope>NUCLEOTIDE SEQUENCE [LARGE SCALE GENOMIC DNA]</scope>
    <source>
        <strain evidence="14 15">CBS 13917</strain>
    </source>
</reference>
<keyword evidence="4" id="KW-0479">Metal-binding</keyword>
<comment type="subcellular location">
    <subcellularLocation>
        <location evidence="2">Secreted</location>
    </subcellularLocation>
</comment>
<evidence type="ECO:0000256" key="12">
    <source>
        <dbReference type="SAM" id="MobiDB-lite"/>
    </source>
</evidence>
<sequence length="379" mass="41105">MLTNLVPLGLLLAPLARAHIALWHEAMFGLNYPDQADSSTQNYNNNEPVNPLKEASNFTTAQWFGHGLKSYPPSPGKFLDLPSGGDFLGELQCNRQQTTLGDPNNPDPNQLRLYACDDTNGPPGALHNMNPRGPNPNRSLFGGSCLAISYTSNVAQLRPSDMTVISCNHTSPWWRLTRYEIPSGLPECGQDGCLCTWNWIHQAASGEGYGNEIYNALYRCKVSGQTNNLNMIPVGSPPELCESDCTPRPQAPIYIFQKDGNNMPRPTSLESIPIYQDKYGFRDGAQVGILQAVSSSSPGSTSNASPTATSTSDRSSGPWSSSAPTTTPSSAVTSSACRSVSIGYMVSMIGTCLYALSQTDITTFQPLLSFVVRWLSFRM</sequence>
<evidence type="ECO:0000256" key="9">
    <source>
        <dbReference type="ARBA" id="ARBA00023157"/>
    </source>
</evidence>
<evidence type="ECO:0000256" key="2">
    <source>
        <dbReference type="ARBA" id="ARBA00004613"/>
    </source>
</evidence>
<keyword evidence="7" id="KW-0186">Copper</keyword>
<evidence type="ECO:0000256" key="7">
    <source>
        <dbReference type="ARBA" id="ARBA00023008"/>
    </source>
</evidence>
<proteinExistence type="inferred from homology"/>
<organism evidence="14 15">
    <name type="scientific">Kwoniella newhampshirensis</name>
    <dbReference type="NCBI Taxonomy" id="1651941"/>
    <lineage>
        <taxon>Eukaryota</taxon>
        <taxon>Fungi</taxon>
        <taxon>Dikarya</taxon>
        <taxon>Basidiomycota</taxon>
        <taxon>Agaricomycotina</taxon>
        <taxon>Tremellomycetes</taxon>
        <taxon>Tremellales</taxon>
        <taxon>Cryptococcaceae</taxon>
        <taxon>Kwoniella</taxon>
    </lineage>
</organism>
<keyword evidence="3" id="KW-0964">Secreted</keyword>
<evidence type="ECO:0000256" key="8">
    <source>
        <dbReference type="ARBA" id="ARBA00023033"/>
    </source>
</evidence>
<evidence type="ECO:0000256" key="5">
    <source>
        <dbReference type="ARBA" id="ARBA00022729"/>
    </source>
</evidence>
<feature type="signal peptide" evidence="13">
    <location>
        <begin position="1"/>
        <end position="18"/>
    </location>
</feature>
<dbReference type="GO" id="GO:0005576">
    <property type="term" value="C:extracellular region"/>
    <property type="evidence" value="ECO:0007669"/>
    <property type="project" value="UniProtKB-SubCell"/>
</dbReference>
<keyword evidence="5 13" id="KW-0732">Signal</keyword>